<comment type="caution">
    <text evidence="1">The sequence shown here is derived from an EMBL/GenBank/DDBJ whole genome shotgun (WGS) entry which is preliminary data.</text>
</comment>
<protein>
    <submittedName>
        <fullName evidence="1">Uncharacterized protein</fullName>
    </submittedName>
</protein>
<accession>A0A0F9DSS5</accession>
<evidence type="ECO:0000313" key="1">
    <source>
        <dbReference type="EMBL" id="KKL56791.1"/>
    </source>
</evidence>
<name>A0A0F9DSS5_9ZZZZ</name>
<organism evidence="1">
    <name type="scientific">marine sediment metagenome</name>
    <dbReference type="NCBI Taxonomy" id="412755"/>
    <lineage>
        <taxon>unclassified sequences</taxon>
        <taxon>metagenomes</taxon>
        <taxon>ecological metagenomes</taxon>
    </lineage>
</organism>
<proteinExistence type="predicted"/>
<reference evidence="1" key="1">
    <citation type="journal article" date="2015" name="Nature">
        <title>Complex archaea that bridge the gap between prokaryotes and eukaryotes.</title>
        <authorList>
            <person name="Spang A."/>
            <person name="Saw J.H."/>
            <person name="Jorgensen S.L."/>
            <person name="Zaremba-Niedzwiedzka K."/>
            <person name="Martijn J."/>
            <person name="Lind A.E."/>
            <person name="van Eijk R."/>
            <person name="Schleper C."/>
            <person name="Guy L."/>
            <person name="Ettema T.J."/>
        </authorList>
    </citation>
    <scope>NUCLEOTIDE SEQUENCE</scope>
</reference>
<sequence>MNKTFTEEEVKAAFWETFHKSGELWFSYFDGSPSKAYPQGHRGSEEECESHTLEYWREFKEHLMKAYAKGVSS</sequence>
<gene>
    <name evidence="1" type="ORF">LCGC14_2241910</name>
</gene>
<dbReference type="AlphaFoldDB" id="A0A0F9DSS5"/>
<dbReference type="EMBL" id="LAZR01030376">
    <property type="protein sequence ID" value="KKL56791.1"/>
    <property type="molecule type" value="Genomic_DNA"/>
</dbReference>